<evidence type="ECO:0000256" key="3">
    <source>
        <dbReference type="ARBA" id="ARBA00022692"/>
    </source>
</evidence>
<evidence type="ECO:0000256" key="5">
    <source>
        <dbReference type="ARBA" id="ARBA00023136"/>
    </source>
</evidence>
<feature type="transmembrane region" description="Helical" evidence="6">
    <location>
        <begin position="173"/>
        <end position="192"/>
    </location>
</feature>
<feature type="transmembrane region" description="Helical" evidence="6">
    <location>
        <begin position="199"/>
        <end position="220"/>
    </location>
</feature>
<keyword evidence="8" id="KW-1185">Reference proteome</keyword>
<dbReference type="RefSeq" id="WP_114983511.1">
    <property type="nucleotide sequence ID" value="NZ_CP027806.1"/>
</dbReference>
<protein>
    <submittedName>
        <fullName evidence="7">Phosphate:Na+ symporter</fullName>
    </submittedName>
</protein>
<dbReference type="KEGG" id="cprv:CYPRO_0945"/>
<evidence type="ECO:0000256" key="2">
    <source>
        <dbReference type="ARBA" id="ARBA00022475"/>
    </source>
</evidence>
<dbReference type="InterPro" id="IPR003841">
    <property type="entry name" value="Na/Pi_transpt"/>
</dbReference>
<dbReference type="Proteomes" id="UP000254808">
    <property type="component" value="Chromosome"/>
</dbReference>
<evidence type="ECO:0000313" key="7">
    <source>
        <dbReference type="EMBL" id="AXJ00222.1"/>
    </source>
</evidence>
<dbReference type="OrthoDB" id="9763003at2"/>
<feature type="transmembrane region" description="Helical" evidence="6">
    <location>
        <begin position="52"/>
        <end position="76"/>
    </location>
</feature>
<dbReference type="AlphaFoldDB" id="A0A345UIC0"/>
<dbReference type="GO" id="GO:0044341">
    <property type="term" value="P:sodium-dependent phosphate transport"/>
    <property type="evidence" value="ECO:0007669"/>
    <property type="project" value="InterPro"/>
</dbReference>
<keyword evidence="2" id="KW-1003">Cell membrane</keyword>
<dbReference type="PANTHER" id="PTHR10010:SF46">
    <property type="entry name" value="SODIUM-DEPENDENT PHOSPHATE TRANSPORT PROTEIN 2B"/>
    <property type="match status" value="1"/>
</dbReference>
<dbReference type="Pfam" id="PF02690">
    <property type="entry name" value="Na_Pi_cotrans"/>
    <property type="match status" value="2"/>
</dbReference>
<organism evidence="7 8">
    <name type="scientific">Cyclonatronum proteinivorum</name>
    <dbReference type="NCBI Taxonomy" id="1457365"/>
    <lineage>
        <taxon>Bacteria</taxon>
        <taxon>Pseudomonadati</taxon>
        <taxon>Balneolota</taxon>
        <taxon>Balneolia</taxon>
        <taxon>Balneolales</taxon>
        <taxon>Cyclonatronaceae</taxon>
        <taxon>Cyclonatronum</taxon>
    </lineage>
</organism>
<dbReference type="EMBL" id="CP027806">
    <property type="protein sequence ID" value="AXJ00222.1"/>
    <property type="molecule type" value="Genomic_DNA"/>
</dbReference>
<name>A0A345UIC0_9BACT</name>
<dbReference type="SUPFAM" id="SSF109755">
    <property type="entry name" value="PhoU-like"/>
    <property type="match status" value="1"/>
</dbReference>
<accession>A0A345UIC0</accession>
<proteinExistence type="predicted"/>
<dbReference type="PANTHER" id="PTHR10010">
    <property type="entry name" value="SOLUTE CARRIER FAMILY 34 SODIUM PHOSPHATE , MEMBER 2-RELATED"/>
    <property type="match status" value="1"/>
</dbReference>
<dbReference type="NCBIfam" id="NF037997">
    <property type="entry name" value="Na_Pi_symport"/>
    <property type="match status" value="1"/>
</dbReference>
<feature type="transmembrane region" description="Helical" evidence="6">
    <location>
        <begin position="283"/>
        <end position="306"/>
    </location>
</feature>
<dbReference type="GO" id="GO:0005436">
    <property type="term" value="F:sodium:phosphate symporter activity"/>
    <property type="evidence" value="ECO:0007669"/>
    <property type="project" value="InterPro"/>
</dbReference>
<comment type="subcellular location">
    <subcellularLocation>
        <location evidence="1">Cell membrane</location>
        <topology evidence="1">Multi-pass membrane protein</topology>
    </subcellularLocation>
</comment>
<sequence length="550" mass="59012">MSEYAIMLMSFAGGVALFLLGMKMLTDGLKLAAGDTLRNLLAKYTSTPLKGVFSGILITAMVQSSSAVIFATIGFVNAGLMTLLQATYVIFGSNVGTTLTGWIVATVGFRLNLQLMALPLLAVGMALWLAKGTTKAGALGQALVGFSIFFLGIDVLKNTFEGLADTVPFDTLGAGFWGMALMFLIGILLTSVMQSSSAAIAVVITAVATGVVPIQAAAVLVIGADIGTTSTALFAVVGATANAKRAAMMHVLFNLLKGPVALPFVGVYLAGIFWVFGPDLSPAVTIALFHTTIKVTGLILLLPFAAKLTAMLEQRFTETEQQAGSTRYLDDNILATPSLAMSALIFELKRIGRKSRKLVTGTLKKKRDVAELRENDEVIHELSFLTGEYVQKMQRSDLEPESAEVLPNALRVLQYFSEARQHALESASIIQSGVELPADVAESFKILKGLMRSFLKKADSEKAGFSIDELAKLIQQLESTYESAKLTVLKAGSDGKIPISEMVVLHDIIRGYRRTWEQCFKAAMYMDGFNNLIDHEPGTGPPLMEPESVD</sequence>
<dbReference type="GO" id="GO:0005886">
    <property type="term" value="C:plasma membrane"/>
    <property type="evidence" value="ECO:0007669"/>
    <property type="project" value="UniProtKB-SubCell"/>
</dbReference>
<feature type="transmembrane region" description="Helical" evidence="6">
    <location>
        <begin position="226"/>
        <end position="243"/>
    </location>
</feature>
<evidence type="ECO:0000256" key="4">
    <source>
        <dbReference type="ARBA" id="ARBA00022989"/>
    </source>
</evidence>
<evidence type="ECO:0000256" key="1">
    <source>
        <dbReference type="ARBA" id="ARBA00004651"/>
    </source>
</evidence>
<evidence type="ECO:0000313" key="8">
    <source>
        <dbReference type="Proteomes" id="UP000254808"/>
    </source>
</evidence>
<keyword evidence="5 6" id="KW-0472">Membrane</keyword>
<feature type="transmembrane region" description="Helical" evidence="6">
    <location>
        <begin position="136"/>
        <end position="153"/>
    </location>
</feature>
<reference evidence="7 8" key="1">
    <citation type="submission" date="2018-03" db="EMBL/GenBank/DDBJ databases">
        <title>Phenotypic and genomic properties of Cyclonatronum proteinivorum gen. nov., sp. nov., a haloalkaliphilic bacteroidete from soda lakes possessing Na+-translocating rhodopsin.</title>
        <authorList>
            <person name="Toshchakov S.V."/>
            <person name="Korzhenkov A."/>
            <person name="Samarov N.I."/>
            <person name="Kublanov I.V."/>
            <person name="Muntyan M.S."/>
            <person name="Sorokin D.Y."/>
        </authorList>
    </citation>
    <scope>NUCLEOTIDE SEQUENCE [LARGE SCALE GENOMIC DNA]</scope>
    <source>
        <strain evidence="7 8">Omega</strain>
    </source>
</reference>
<feature type="transmembrane region" description="Helical" evidence="6">
    <location>
        <begin position="255"/>
        <end position="277"/>
    </location>
</feature>
<feature type="transmembrane region" description="Helical" evidence="6">
    <location>
        <begin position="88"/>
        <end position="105"/>
    </location>
</feature>
<feature type="transmembrane region" description="Helical" evidence="6">
    <location>
        <begin position="111"/>
        <end position="129"/>
    </location>
</feature>
<gene>
    <name evidence="7" type="ORF">CYPRO_0945</name>
</gene>
<keyword evidence="3 6" id="KW-0812">Transmembrane</keyword>
<evidence type="ECO:0000256" key="6">
    <source>
        <dbReference type="SAM" id="Phobius"/>
    </source>
</evidence>
<keyword evidence="4 6" id="KW-1133">Transmembrane helix</keyword>